<dbReference type="Pfam" id="PF07273">
    <property type="entry name" value="DUF1439"/>
    <property type="match status" value="1"/>
</dbReference>
<dbReference type="PROSITE" id="PS51257">
    <property type="entry name" value="PROKAR_LIPOPROTEIN"/>
    <property type="match status" value="1"/>
</dbReference>
<evidence type="ECO:0000313" key="1">
    <source>
        <dbReference type="EMBL" id="SUI68325.1"/>
    </source>
</evidence>
<sequence>MRVRLPLLLSLWLMLMLGGCVSQYSISEGQLESYLNKELQLDMQDTQGPLATEIQLNRVTVKLGHKPDTMAVEATSELILRTPLFPLRASLTTEFEAKPWYDNQTHGVYLRGLELTSVESNPKDIQRALQGIAPQLMGFIRNFLESQPVYVLDTQDSNQARLADMTKSLQVKPGKLVLEFK</sequence>
<accession>A0A379ZUX5</accession>
<reference evidence="1 2" key="1">
    <citation type="submission" date="2018-06" db="EMBL/GenBank/DDBJ databases">
        <authorList>
            <consortium name="Pathogen Informatics"/>
            <person name="Doyle S."/>
        </authorList>
    </citation>
    <scope>NUCLEOTIDE SEQUENCE [LARGE SCALE GENOMIC DNA]</scope>
    <source>
        <strain evidence="1 2">NCTC10738</strain>
    </source>
</reference>
<dbReference type="EMBL" id="UGYO01000001">
    <property type="protein sequence ID" value="SUI68325.1"/>
    <property type="molecule type" value="Genomic_DNA"/>
</dbReference>
<dbReference type="Proteomes" id="UP000254069">
    <property type="component" value="Unassembled WGS sequence"/>
</dbReference>
<organism evidence="1 2">
    <name type="scientific">Shewanella algae</name>
    <dbReference type="NCBI Taxonomy" id="38313"/>
    <lineage>
        <taxon>Bacteria</taxon>
        <taxon>Pseudomonadati</taxon>
        <taxon>Pseudomonadota</taxon>
        <taxon>Gammaproteobacteria</taxon>
        <taxon>Alteromonadales</taxon>
        <taxon>Shewanellaceae</taxon>
        <taxon>Shewanella</taxon>
    </lineage>
</organism>
<dbReference type="RefSeq" id="WP_115389604.1">
    <property type="nucleotide sequence ID" value="NZ_JADZHC010000007.1"/>
</dbReference>
<dbReference type="Gene3D" id="3.15.10.40">
    <property type="entry name" value="Uncharacterised protein PF07273, DUF1439"/>
    <property type="match status" value="1"/>
</dbReference>
<dbReference type="InterPro" id="IPR010835">
    <property type="entry name" value="DUF1439"/>
</dbReference>
<keyword evidence="2" id="KW-1185">Reference proteome</keyword>
<gene>
    <name evidence="1" type="primary">yceB</name>
    <name evidence="1" type="ORF">NCTC10738_01965</name>
</gene>
<name>A0A379ZUX5_9GAMM</name>
<dbReference type="AlphaFoldDB" id="A0A379ZUX5"/>
<protein>
    <submittedName>
        <fullName evidence="1">Uncharacterized lipoprotein yceB</fullName>
    </submittedName>
</protein>
<evidence type="ECO:0000313" key="2">
    <source>
        <dbReference type="Proteomes" id="UP000254069"/>
    </source>
</evidence>
<keyword evidence="1" id="KW-0449">Lipoprotein</keyword>
<proteinExistence type="predicted"/>